<keyword evidence="3" id="KW-1185">Reference proteome</keyword>
<reference evidence="2 3" key="1">
    <citation type="submission" date="2014-04" db="EMBL/GenBank/DDBJ databases">
        <title>Evolutionary Origins and Diversification of the Mycorrhizal Mutualists.</title>
        <authorList>
            <consortium name="DOE Joint Genome Institute"/>
            <consortium name="Mycorrhizal Genomics Consortium"/>
            <person name="Kohler A."/>
            <person name="Kuo A."/>
            <person name="Nagy L.G."/>
            <person name="Floudas D."/>
            <person name="Copeland A."/>
            <person name="Barry K.W."/>
            <person name="Cichocki N."/>
            <person name="Veneault-Fourrey C."/>
            <person name="LaButti K."/>
            <person name="Lindquist E.A."/>
            <person name="Lipzen A."/>
            <person name="Lundell T."/>
            <person name="Morin E."/>
            <person name="Murat C."/>
            <person name="Riley R."/>
            <person name="Ohm R."/>
            <person name="Sun H."/>
            <person name="Tunlid A."/>
            <person name="Henrissat B."/>
            <person name="Grigoriev I.V."/>
            <person name="Hibbett D.S."/>
            <person name="Martin F."/>
        </authorList>
    </citation>
    <scope>NUCLEOTIDE SEQUENCE [LARGE SCALE GENOMIC DNA]</scope>
    <source>
        <strain evidence="2 3">FD-317 M1</strain>
    </source>
</reference>
<organism evidence="2 3">
    <name type="scientific">Collybiopsis luxurians FD-317 M1</name>
    <dbReference type="NCBI Taxonomy" id="944289"/>
    <lineage>
        <taxon>Eukaryota</taxon>
        <taxon>Fungi</taxon>
        <taxon>Dikarya</taxon>
        <taxon>Basidiomycota</taxon>
        <taxon>Agaricomycotina</taxon>
        <taxon>Agaricomycetes</taxon>
        <taxon>Agaricomycetidae</taxon>
        <taxon>Agaricales</taxon>
        <taxon>Marasmiineae</taxon>
        <taxon>Omphalotaceae</taxon>
        <taxon>Collybiopsis</taxon>
        <taxon>Collybiopsis luxurians</taxon>
    </lineage>
</organism>
<protein>
    <submittedName>
        <fullName evidence="2">Uncharacterized protein</fullName>
    </submittedName>
</protein>
<dbReference type="HOGENOM" id="CLU_1825492_0_0_1"/>
<evidence type="ECO:0000313" key="3">
    <source>
        <dbReference type="Proteomes" id="UP000053593"/>
    </source>
</evidence>
<dbReference type="EMBL" id="KN834860">
    <property type="protein sequence ID" value="KIK51571.1"/>
    <property type="molecule type" value="Genomic_DNA"/>
</dbReference>
<dbReference type="AlphaFoldDB" id="A0A0D0BB66"/>
<accession>A0A0D0BB66</accession>
<evidence type="ECO:0000313" key="2">
    <source>
        <dbReference type="EMBL" id="KIK51571.1"/>
    </source>
</evidence>
<feature type="region of interest" description="Disordered" evidence="1">
    <location>
        <begin position="28"/>
        <end position="141"/>
    </location>
</feature>
<gene>
    <name evidence="2" type="ORF">GYMLUDRAFT_251949</name>
</gene>
<evidence type="ECO:0000256" key="1">
    <source>
        <dbReference type="SAM" id="MobiDB-lite"/>
    </source>
</evidence>
<feature type="compositionally biased region" description="Basic and acidic residues" evidence="1">
    <location>
        <begin position="59"/>
        <end position="72"/>
    </location>
</feature>
<feature type="compositionally biased region" description="Basic and acidic residues" evidence="1">
    <location>
        <begin position="79"/>
        <end position="89"/>
    </location>
</feature>
<dbReference type="Proteomes" id="UP000053593">
    <property type="component" value="Unassembled WGS sequence"/>
</dbReference>
<sequence length="141" mass="15194">MASPFSPIALGEHEKCVLLKNVTGAGANVSVESNGNELDDTRETGADDAVGVSTSKLPLRSDEEEKNEDKGEGGGNEAWTRDVRMRESGGGDDGEEAEREGAGGEDDKSKAEAKAYPRQKWRTSSLSRMRTGMCGLRQFRE</sequence>
<proteinExistence type="predicted"/>
<name>A0A0D0BB66_9AGAR</name>
<feature type="compositionally biased region" description="Basic and acidic residues" evidence="1">
    <location>
        <begin position="99"/>
        <end position="115"/>
    </location>
</feature>